<evidence type="ECO:0000313" key="2">
    <source>
        <dbReference type="EMBL" id="KIK73423.1"/>
    </source>
</evidence>
<evidence type="ECO:0000313" key="3">
    <source>
        <dbReference type="Proteomes" id="UP000054538"/>
    </source>
</evidence>
<dbReference type="InParanoid" id="A0A0D0CD44"/>
<reference evidence="2 3" key="1">
    <citation type="submission" date="2014-04" db="EMBL/GenBank/DDBJ databases">
        <authorList>
            <consortium name="DOE Joint Genome Institute"/>
            <person name="Kuo A."/>
            <person name="Kohler A."/>
            <person name="Jargeat P."/>
            <person name="Nagy L.G."/>
            <person name="Floudas D."/>
            <person name="Copeland A."/>
            <person name="Barry K.W."/>
            <person name="Cichocki N."/>
            <person name="Veneault-Fourrey C."/>
            <person name="LaButti K."/>
            <person name="Lindquist E.A."/>
            <person name="Lipzen A."/>
            <person name="Lundell T."/>
            <person name="Morin E."/>
            <person name="Murat C."/>
            <person name="Sun H."/>
            <person name="Tunlid A."/>
            <person name="Henrissat B."/>
            <person name="Grigoriev I.V."/>
            <person name="Hibbett D.S."/>
            <person name="Martin F."/>
            <person name="Nordberg H.P."/>
            <person name="Cantor M.N."/>
            <person name="Hua S.X."/>
        </authorList>
    </citation>
    <scope>NUCLEOTIDE SEQUENCE [LARGE SCALE GENOMIC DNA]</scope>
    <source>
        <strain evidence="2 3">Ve08.2h10</strain>
    </source>
</reference>
<dbReference type="EMBL" id="KN829765">
    <property type="protein sequence ID" value="KIK73423.1"/>
    <property type="molecule type" value="Genomic_DNA"/>
</dbReference>
<dbReference type="OrthoDB" id="3182376at2759"/>
<sequence>MANTSRGCGRGSAHRDKDVAPANPSQPAPVKLPPIYWDKQHSAHTDHLVEWCQQNPSARLQLFSDSTQGAKEEGHHKEQARQTKNTYYVQLAQAIFAEDENPEFRAYSKSAPATFSAVIQRRLSSLRKKYNKINKELGQTGAGRTYEELVAEPRSRNIVESALRAFPWWRDLHGWWRTNPAYNTVYSMADGGQNHAAVALAIFQHKGKFPAGKSSAPKELEEGEVMEEEDVHEDGGTGSLIPGRVGMTPNQQDLDVPHNKDAHEESMESGHLFPDRHDSKMLELPAEQPSIPSTHPCQPSPP</sequence>
<keyword evidence="3" id="KW-1185">Reference proteome</keyword>
<organism evidence="2 3">
    <name type="scientific">Paxillus rubicundulus Ve08.2h10</name>
    <dbReference type="NCBI Taxonomy" id="930991"/>
    <lineage>
        <taxon>Eukaryota</taxon>
        <taxon>Fungi</taxon>
        <taxon>Dikarya</taxon>
        <taxon>Basidiomycota</taxon>
        <taxon>Agaricomycotina</taxon>
        <taxon>Agaricomycetes</taxon>
        <taxon>Agaricomycetidae</taxon>
        <taxon>Boletales</taxon>
        <taxon>Paxilineae</taxon>
        <taxon>Paxillaceae</taxon>
        <taxon>Paxillus</taxon>
    </lineage>
</organism>
<feature type="region of interest" description="Disordered" evidence="1">
    <location>
        <begin position="209"/>
        <end position="302"/>
    </location>
</feature>
<feature type="compositionally biased region" description="Polar residues" evidence="1">
    <location>
        <begin position="290"/>
        <end position="302"/>
    </location>
</feature>
<name>A0A0D0CD44_9AGAM</name>
<dbReference type="Proteomes" id="UP000054538">
    <property type="component" value="Unassembled WGS sequence"/>
</dbReference>
<accession>A0A0D0CD44</accession>
<feature type="compositionally biased region" description="Basic and acidic residues" evidence="1">
    <location>
        <begin position="255"/>
        <end position="281"/>
    </location>
</feature>
<gene>
    <name evidence="2" type="ORF">PAXRUDRAFT_20867</name>
</gene>
<feature type="compositionally biased region" description="Acidic residues" evidence="1">
    <location>
        <begin position="221"/>
        <end position="232"/>
    </location>
</feature>
<protein>
    <submittedName>
        <fullName evidence="2">Uncharacterized protein</fullName>
    </submittedName>
</protein>
<dbReference type="AlphaFoldDB" id="A0A0D0CD44"/>
<evidence type="ECO:0000256" key="1">
    <source>
        <dbReference type="SAM" id="MobiDB-lite"/>
    </source>
</evidence>
<dbReference type="STRING" id="930991.A0A0D0CD44"/>
<feature type="region of interest" description="Disordered" evidence="1">
    <location>
        <begin position="1"/>
        <end position="33"/>
    </location>
</feature>
<dbReference type="HOGENOM" id="CLU_921666_0_0_1"/>
<reference evidence="3" key="2">
    <citation type="submission" date="2015-01" db="EMBL/GenBank/DDBJ databases">
        <title>Evolutionary Origins and Diversification of the Mycorrhizal Mutualists.</title>
        <authorList>
            <consortium name="DOE Joint Genome Institute"/>
            <consortium name="Mycorrhizal Genomics Consortium"/>
            <person name="Kohler A."/>
            <person name="Kuo A."/>
            <person name="Nagy L.G."/>
            <person name="Floudas D."/>
            <person name="Copeland A."/>
            <person name="Barry K.W."/>
            <person name="Cichocki N."/>
            <person name="Veneault-Fourrey C."/>
            <person name="LaButti K."/>
            <person name="Lindquist E.A."/>
            <person name="Lipzen A."/>
            <person name="Lundell T."/>
            <person name="Morin E."/>
            <person name="Murat C."/>
            <person name="Riley R."/>
            <person name="Ohm R."/>
            <person name="Sun H."/>
            <person name="Tunlid A."/>
            <person name="Henrissat B."/>
            <person name="Grigoriev I.V."/>
            <person name="Hibbett D.S."/>
            <person name="Martin F."/>
        </authorList>
    </citation>
    <scope>NUCLEOTIDE SEQUENCE [LARGE SCALE GENOMIC DNA]</scope>
    <source>
        <strain evidence="3">Ve08.2h10</strain>
    </source>
</reference>
<proteinExistence type="predicted"/>